<dbReference type="Pfam" id="PF01345">
    <property type="entry name" value="DUF11"/>
    <property type="match status" value="1"/>
</dbReference>
<organism evidence="5 6">
    <name type="scientific">Candidatus Terrybacteria bacterium RIFCSPHIGHO2_01_FULL_43_35</name>
    <dbReference type="NCBI Taxonomy" id="1802361"/>
    <lineage>
        <taxon>Bacteria</taxon>
        <taxon>Candidatus Terryibacteriota</taxon>
    </lineage>
</organism>
<feature type="domain" description="SpaA-like prealbumin fold" evidence="4">
    <location>
        <begin position="744"/>
        <end position="824"/>
    </location>
</feature>
<feature type="region of interest" description="Disordered" evidence="1">
    <location>
        <begin position="1030"/>
        <end position="1055"/>
    </location>
</feature>
<keyword evidence="2" id="KW-0812">Transmembrane</keyword>
<feature type="domain" description="SpaA-like prealbumin fold" evidence="4">
    <location>
        <begin position="566"/>
        <end position="654"/>
    </location>
</feature>
<accession>A0A1G2PG80</accession>
<evidence type="ECO:0000313" key="5">
    <source>
        <dbReference type="EMBL" id="OHA47273.1"/>
    </source>
</evidence>
<comment type="caution">
    <text evidence="5">The sequence shown here is derived from an EMBL/GenBank/DDBJ whole genome shotgun (WGS) entry which is preliminary data.</text>
</comment>
<name>A0A1G2PG80_9BACT</name>
<dbReference type="AlphaFoldDB" id="A0A1G2PG80"/>
<sequence>MQHKIFQNFGRPSAFGTRVYFAKKISRKLKHSYIVSTMLVLSLTAQSVPFAALAAPASADLDQCRNGTSASPSNCLDSNLVTGGWVNGNAGSSNAHYIEGYSIPYRLVLTNLSSGAHTVKIEWDIKHSGKHAIDFITHYNRLEPHSIFGHSAETIDPTSGISGLGAPSTFAIPAPSSVGSPVTGEPTAAFNALPAAERNMTVWNGSITGMSYVSQGSLTASQDETQLQIDFTTSSSTVLLAWGGHIASPVTWGAGNSAGGISGSPYHTRLIDLDGSGGNQDRSLSANAVLAGELTVVKNVINDNGGTAVASDFTINVSGVDASPTSFPGSGLGTPVQLKPGAYSVTESAYTGYTVSYSTDCSGTISAGEQKLCIVTNNDNAPTTGTLTVNKVVINDNGGNAQVSDFSLFVDEIQVTSGTPNTLNADSYVVSETNLAGYVGVISGYCYANGNVTLGVGDNKTCTITNDDIAPSLTLLKEVNGGIASASDWTLTATGPTSISGTSGVTSDSTFSAGTYTLSESIGPSYYVLSGWSCDGGTQNGDQVAIPLDENVTCTATNTFAPPAPSLTLVKVVITDNGGTASVSDWTLYADDGPTPISGAGGATSDNTFEPGTYTLSESGGPDGYSSSNWVCVGGSQNGDDITLDWGDSVVCTITNNDIQPQLLVTKIVINDNGGTKVVSDFPLFVDNNPVTSGDLNGFDAGPYTVSETEDAGYTATISGDCLANGTITLALGDLKSCVITNDDQSGTLIVKKIIDGGNLNPEDFLFSVNGGESQAFEPDGQNDLSVNAGTYSVVEDSAPNYTPAYNNCSGVNIPNGGSATCTITNTLVDVCPNLEGPQETVPDGYVLIEGQCVVPPPTQGSLTVYKVVINDNGGTKTISQFSLFVNETQVTSGQTLTLDPATYVVSETLDSGYAVSFSGDCDNQGNVIVVAGQDYTCTITNNDIAPKLTVTKVVINDNGGTKIVSDFPLYVGETQVTSGAQNTFSAGAYVVSETNQSGYTAAVSGDCDSSGNITLGLADVKSCTITNNDIAPPYSPPNPPYSPPSPPPQPPPAPLAPVLTIAKSILESFTTPNGTLNYTVVVTNLGPGVASNVVLTDTLPAGFTYVVPTGATTQTWNLGNMAVGASQTITYAVLVGPNVASGVYTNTASVNAANFATITDDANVEVRQPQVLGFSTLPNTGGATQSGLFGDMILAISLMLMIVLPSSAAVVVVARKRKNTKN</sequence>
<dbReference type="Pfam" id="PF19403">
    <property type="entry name" value="SpaA_2"/>
    <property type="match status" value="7"/>
</dbReference>
<feature type="domain" description="SpaA-like prealbumin fold" evidence="4">
    <location>
        <begin position="385"/>
        <end position="464"/>
    </location>
</feature>
<proteinExistence type="predicted"/>
<evidence type="ECO:0000259" key="4">
    <source>
        <dbReference type="Pfam" id="PF19403"/>
    </source>
</evidence>
<evidence type="ECO:0000256" key="1">
    <source>
        <dbReference type="SAM" id="MobiDB-lite"/>
    </source>
</evidence>
<evidence type="ECO:0000256" key="2">
    <source>
        <dbReference type="SAM" id="Phobius"/>
    </source>
</evidence>
<dbReference type="NCBIfam" id="TIGR01451">
    <property type="entry name" value="B_ant_repeat"/>
    <property type="match status" value="1"/>
</dbReference>
<dbReference type="InterPro" id="IPR001434">
    <property type="entry name" value="OmcB-like_DUF11"/>
</dbReference>
<feature type="domain" description="DUF11" evidence="3">
    <location>
        <begin position="1060"/>
        <end position="1156"/>
    </location>
</feature>
<dbReference type="EMBL" id="MHSR01000005">
    <property type="protein sequence ID" value="OHA47273.1"/>
    <property type="molecule type" value="Genomic_DNA"/>
</dbReference>
<feature type="domain" description="SpaA-like prealbumin fold" evidence="4">
    <location>
        <begin position="471"/>
        <end position="555"/>
    </location>
</feature>
<evidence type="ECO:0000313" key="6">
    <source>
        <dbReference type="Proteomes" id="UP000178869"/>
    </source>
</evidence>
<feature type="transmembrane region" description="Helical" evidence="2">
    <location>
        <begin position="1193"/>
        <end position="1215"/>
    </location>
</feature>
<feature type="domain" description="SpaA-like prealbumin fold" evidence="4">
    <location>
        <begin position="946"/>
        <end position="1024"/>
    </location>
</feature>
<dbReference type="InterPro" id="IPR047589">
    <property type="entry name" value="DUF11_rpt"/>
</dbReference>
<keyword evidence="2" id="KW-0472">Membrane</keyword>
<keyword evidence="2" id="KW-1133">Transmembrane helix</keyword>
<gene>
    <name evidence="5" type="ORF">A2828_00185</name>
</gene>
<reference evidence="5 6" key="1">
    <citation type="journal article" date="2016" name="Nat. Commun.">
        <title>Thousands of microbial genomes shed light on interconnected biogeochemical processes in an aquifer system.</title>
        <authorList>
            <person name="Anantharaman K."/>
            <person name="Brown C.T."/>
            <person name="Hug L.A."/>
            <person name="Sharon I."/>
            <person name="Castelle C.J."/>
            <person name="Probst A.J."/>
            <person name="Thomas B.C."/>
            <person name="Singh A."/>
            <person name="Wilkins M.J."/>
            <person name="Karaoz U."/>
            <person name="Brodie E.L."/>
            <person name="Williams K.H."/>
            <person name="Hubbard S.S."/>
            <person name="Banfield J.F."/>
        </authorList>
    </citation>
    <scope>NUCLEOTIDE SEQUENCE [LARGE SCALE GENOMIC DNA]</scope>
</reference>
<feature type="domain" description="SpaA-like prealbumin fold" evidence="4">
    <location>
        <begin position="661"/>
        <end position="740"/>
    </location>
</feature>
<dbReference type="Gene3D" id="2.40.160.150">
    <property type="match status" value="4"/>
</dbReference>
<protein>
    <submittedName>
        <fullName evidence="5">Uncharacterized protein</fullName>
    </submittedName>
</protein>
<dbReference type="InterPro" id="IPR045826">
    <property type="entry name" value="SpaA_PFL_dom_2"/>
</dbReference>
<dbReference type="Proteomes" id="UP000178869">
    <property type="component" value="Unassembled WGS sequence"/>
</dbReference>
<feature type="domain" description="SpaA-like prealbumin fold" evidence="4">
    <location>
        <begin position="292"/>
        <end position="369"/>
    </location>
</feature>
<feature type="compositionally biased region" description="Pro residues" evidence="1">
    <location>
        <begin position="1034"/>
        <end position="1055"/>
    </location>
</feature>
<evidence type="ECO:0000259" key="3">
    <source>
        <dbReference type="Pfam" id="PF01345"/>
    </source>
</evidence>